<dbReference type="InterPro" id="IPR001763">
    <property type="entry name" value="Rhodanese-like_dom"/>
</dbReference>
<dbReference type="Gene3D" id="3.40.250.10">
    <property type="entry name" value="Rhodanese-like domain"/>
    <property type="match status" value="2"/>
</dbReference>
<dbReference type="SUPFAM" id="SSF52821">
    <property type="entry name" value="Rhodanese/Cell cycle control phosphatase"/>
    <property type="match status" value="2"/>
</dbReference>
<reference evidence="3" key="1">
    <citation type="submission" date="2016-11" db="EMBL/GenBank/DDBJ databases">
        <authorList>
            <person name="Varghese N."/>
            <person name="Submissions S."/>
        </authorList>
    </citation>
    <scope>NUCLEOTIDE SEQUENCE [LARGE SCALE GENOMIC DNA]</scope>
    <source>
        <strain evidence="3">DSM 16219</strain>
    </source>
</reference>
<dbReference type="PROSITE" id="PS50206">
    <property type="entry name" value="RHODANESE_3"/>
    <property type="match status" value="2"/>
</dbReference>
<protein>
    <recommendedName>
        <fullName evidence="1">Rhodanese domain-containing protein</fullName>
    </recommendedName>
</protein>
<feature type="domain" description="Rhodanese" evidence="1">
    <location>
        <begin position="106"/>
        <end position="168"/>
    </location>
</feature>
<dbReference type="CDD" id="cd00158">
    <property type="entry name" value="RHOD"/>
    <property type="match status" value="1"/>
</dbReference>
<name>A0A1M6TVQ4_9BACT</name>
<feature type="domain" description="Rhodanese" evidence="1">
    <location>
        <begin position="1"/>
        <end position="37"/>
    </location>
</feature>
<dbReference type="EMBL" id="FQZU01000028">
    <property type="protein sequence ID" value="SHK60970.1"/>
    <property type="molecule type" value="Genomic_DNA"/>
</dbReference>
<evidence type="ECO:0000313" key="3">
    <source>
        <dbReference type="Proteomes" id="UP000183994"/>
    </source>
</evidence>
<sequence>MFSYKTAVALKKHGFTNIRIYNGGLKDWEKSGYEIEVRNPLPEYEGKYMDAQELMTLISRAETQGCRGPDGNPLFTLLDYRTELANNSGENMQVIKTNCPKLIMHLDDFADPAQRGLIPRKGLVVLVCETGNRDPFAMRYLYSHGYDNVAGLRFGMRAWIKADYAVEEYH</sequence>
<dbReference type="InterPro" id="IPR036873">
    <property type="entry name" value="Rhodanese-like_dom_sf"/>
</dbReference>
<proteinExistence type="predicted"/>
<organism evidence="2 3">
    <name type="scientific">Desulfatibacillum alkenivorans DSM 16219</name>
    <dbReference type="NCBI Taxonomy" id="1121393"/>
    <lineage>
        <taxon>Bacteria</taxon>
        <taxon>Pseudomonadati</taxon>
        <taxon>Thermodesulfobacteriota</taxon>
        <taxon>Desulfobacteria</taxon>
        <taxon>Desulfobacterales</taxon>
        <taxon>Desulfatibacillaceae</taxon>
        <taxon>Desulfatibacillum</taxon>
    </lineage>
</organism>
<evidence type="ECO:0000313" key="2">
    <source>
        <dbReference type="EMBL" id="SHK60970.1"/>
    </source>
</evidence>
<accession>A0A1M6TVQ4</accession>
<dbReference type="AlphaFoldDB" id="A0A1M6TVQ4"/>
<dbReference type="RefSeq" id="WP_073477803.1">
    <property type="nucleotide sequence ID" value="NZ_FQZU01000028.1"/>
</dbReference>
<dbReference type="STRING" id="1121393.SAMN02745216_03766"/>
<keyword evidence="3" id="KW-1185">Reference proteome</keyword>
<dbReference type="OrthoDB" id="5420998at2"/>
<evidence type="ECO:0000259" key="1">
    <source>
        <dbReference type="PROSITE" id="PS50206"/>
    </source>
</evidence>
<dbReference type="Proteomes" id="UP000183994">
    <property type="component" value="Unassembled WGS sequence"/>
</dbReference>
<gene>
    <name evidence="2" type="ORF">SAMN02745216_03766</name>
</gene>